<keyword evidence="3" id="KW-1185">Reference proteome</keyword>
<dbReference type="PANTHER" id="PTHR33169:SF14">
    <property type="entry name" value="TRANSCRIPTIONAL REGULATOR RV3488"/>
    <property type="match status" value="1"/>
</dbReference>
<organism evidence="2 3">
    <name type="scientific">Metabacillus halosaccharovorans</name>
    <dbReference type="NCBI Taxonomy" id="930124"/>
    <lineage>
        <taxon>Bacteria</taxon>
        <taxon>Bacillati</taxon>
        <taxon>Bacillota</taxon>
        <taxon>Bacilli</taxon>
        <taxon>Bacillales</taxon>
        <taxon>Bacillaceae</taxon>
        <taxon>Metabacillus</taxon>
    </lineage>
</organism>
<sequence>MSIRSQLLKGVLDACVMAIVKNQAVYGYELSQKLQHAGLPDISEGTIYPVLLRLQKNGCIRSEMKKSPSGPNRKYYFLTEEGEEELERISNEWSLITNSVNNLLNRGEKE</sequence>
<dbReference type="InterPro" id="IPR036388">
    <property type="entry name" value="WH-like_DNA-bd_sf"/>
</dbReference>
<reference evidence="2 3" key="1">
    <citation type="submission" date="2022-10" db="EMBL/GenBank/DDBJ databases">
        <title>Draft genome assembly of moderately radiation resistant bacterium Metabacillus halosaccharovorans.</title>
        <authorList>
            <person name="Pal S."/>
            <person name="Gopinathan A."/>
        </authorList>
    </citation>
    <scope>NUCLEOTIDE SEQUENCE [LARGE SCALE GENOMIC DNA]</scope>
    <source>
        <strain evidence="2 3">VITHBRA001</strain>
    </source>
</reference>
<dbReference type="SUPFAM" id="SSF46785">
    <property type="entry name" value="Winged helix' DNA-binding domain"/>
    <property type="match status" value="1"/>
</dbReference>
<dbReference type="Pfam" id="PF03551">
    <property type="entry name" value="PadR"/>
    <property type="match status" value="1"/>
</dbReference>
<evidence type="ECO:0000313" key="3">
    <source>
        <dbReference type="Proteomes" id="UP001526147"/>
    </source>
</evidence>
<protein>
    <submittedName>
        <fullName evidence="2">PadR family transcriptional regulator</fullName>
    </submittedName>
</protein>
<dbReference type="PANTHER" id="PTHR33169">
    <property type="entry name" value="PADR-FAMILY TRANSCRIPTIONAL REGULATOR"/>
    <property type="match status" value="1"/>
</dbReference>
<gene>
    <name evidence="2" type="ORF">OIH86_05320</name>
</gene>
<proteinExistence type="predicted"/>
<evidence type="ECO:0000259" key="1">
    <source>
        <dbReference type="Pfam" id="PF03551"/>
    </source>
</evidence>
<feature type="domain" description="Transcription regulator PadR N-terminal" evidence="1">
    <location>
        <begin position="16"/>
        <end position="87"/>
    </location>
</feature>
<dbReference type="InterPro" id="IPR005149">
    <property type="entry name" value="Tscrpt_reg_PadR_N"/>
</dbReference>
<accession>A0ABT3DDD5</accession>
<dbReference type="InterPro" id="IPR036390">
    <property type="entry name" value="WH_DNA-bd_sf"/>
</dbReference>
<name>A0ABT3DDD5_9BACI</name>
<dbReference type="RefSeq" id="WP_026561877.1">
    <property type="nucleotide sequence ID" value="NZ_JAOYEY010000028.1"/>
</dbReference>
<comment type="caution">
    <text evidence="2">The sequence shown here is derived from an EMBL/GenBank/DDBJ whole genome shotgun (WGS) entry which is preliminary data.</text>
</comment>
<dbReference type="EMBL" id="JAOYEY010000028">
    <property type="protein sequence ID" value="MCV9885067.1"/>
    <property type="molecule type" value="Genomic_DNA"/>
</dbReference>
<dbReference type="Gene3D" id="1.10.10.10">
    <property type="entry name" value="Winged helix-like DNA-binding domain superfamily/Winged helix DNA-binding domain"/>
    <property type="match status" value="1"/>
</dbReference>
<dbReference type="InterPro" id="IPR052509">
    <property type="entry name" value="Metal_resp_DNA-bind_regulator"/>
</dbReference>
<dbReference type="Proteomes" id="UP001526147">
    <property type="component" value="Unassembled WGS sequence"/>
</dbReference>
<evidence type="ECO:0000313" key="2">
    <source>
        <dbReference type="EMBL" id="MCV9885067.1"/>
    </source>
</evidence>